<evidence type="ECO:0000256" key="6">
    <source>
        <dbReference type="ARBA" id="ARBA00022705"/>
    </source>
</evidence>
<dbReference type="InterPro" id="IPR054475">
    <property type="entry name" value="Znf-DPOE"/>
</dbReference>
<keyword evidence="12 15" id="KW-0411">Iron-sulfur</keyword>
<evidence type="ECO:0000256" key="3">
    <source>
        <dbReference type="ARBA" id="ARBA00022485"/>
    </source>
</evidence>
<keyword evidence="11 15" id="KW-0408">Iron</keyword>
<dbReference type="FunFam" id="1.10.132.60:FF:000002">
    <property type="entry name" value="DNA polymerase epsilon catalytic subunit"/>
    <property type="match status" value="1"/>
</dbReference>
<dbReference type="SMART" id="SM01159">
    <property type="entry name" value="DUF1744"/>
    <property type="match status" value="1"/>
</dbReference>
<dbReference type="InterPro" id="IPR023211">
    <property type="entry name" value="DNA_pol_palm_dom_sf"/>
</dbReference>
<dbReference type="Pfam" id="PF03104">
    <property type="entry name" value="DNA_pol_B_exo1"/>
    <property type="match status" value="1"/>
</dbReference>
<evidence type="ECO:0000256" key="8">
    <source>
        <dbReference type="ARBA" id="ARBA00022771"/>
    </source>
</evidence>
<dbReference type="Gene3D" id="3.90.1600.10">
    <property type="entry name" value="Palm domain of DNA polymerase"/>
    <property type="match status" value="1"/>
</dbReference>
<dbReference type="CDD" id="cd05535">
    <property type="entry name" value="POLBc_epsilon"/>
    <property type="match status" value="1"/>
</dbReference>
<protein>
    <recommendedName>
        <fullName evidence="15">DNA polymerase epsilon catalytic subunit</fullName>
        <ecNumber evidence="15">2.7.7.7</ecNumber>
    </recommendedName>
</protein>
<dbReference type="GO" id="GO:0003887">
    <property type="term" value="F:DNA-directed DNA polymerase activity"/>
    <property type="evidence" value="ECO:0007669"/>
    <property type="project" value="UniProtKB-KW"/>
</dbReference>
<dbReference type="InterPro" id="IPR043502">
    <property type="entry name" value="DNA/RNA_pol_sf"/>
</dbReference>
<dbReference type="InterPro" id="IPR055191">
    <property type="entry name" value="POL2_thumb"/>
</dbReference>
<keyword evidence="5 15" id="KW-0548">Nucleotidyltransferase</keyword>
<dbReference type="GO" id="GO:0051539">
    <property type="term" value="F:4 iron, 4 sulfur cluster binding"/>
    <property type="evidence" value="ECO:0007669"/>
    <property type="project" value="UniProtKB-KW"/>
</dbReference>
<gene>
    <name evidence="18" type="ORF">JXQ802_LOCUS35689</name>
    <name evidence="17" type="ORF">PYM288_LOCUS22885</name>
</gene>
<dbReference type="EC" id="2.7.7.7" evidence="15"/>
<dbReference type="Gene3D" id="1.10.132.60">
    <property type="entry name" value="DNA polymerase family B, C-terminal domain"/>
    <property type="match status" value="1"/>
</dbReference>
<dbReference type="GO" id="GO:0003677">
    <property type="term" value="F:DNA binding"/>
    <property type="evidence" value="ECO:0007669"/>
    <property type="project" value="UniProtKB-KW"/>
</dbReference>
<dbReference type="InterPro" id="IPR012337">
    <property type="entry name" value="RNaseH-like_sf"/>
</dbReference>
<dbReference type="Pfam" id="PF22634">
    <property type="entry name" value="POL2_thumb"/>
    <property type="match status" value="1"/>
</dbReference>
<dbReference type="GO" id="GO:0000278">
    <property type="term" value="P:mitotic cell cycle"/>
    <property type="evidence" value="ECO:0007669"/>
    <property type="project" value="TreeGrafter"/>
</dbReference>
<name>A0A814TPN3_9BILA</name>
<dbReference type="Proteomes" id="UP000663870">
    <property type="component" value="Unassembled WGS sequence"/>
</dbReference>
<evidence type="ECO:0000256" key="2">
    <source>
        <dbReference type="ARBA" id="ARBA00005755"/>
    </source>
</evidence>
<evidence type="ECO:0000313" key="18">
    <source>
        <dbReference type="EMBL" id="CAF1418144.1"/>
    </source>
</evidence>
<dbReference type="InterPro" id="IPR036397">
    <property type="entry name" value="RNaseH_sf"/>
</dbReference>
<dbReference type="InterPro" id="IPR013697">
    <property type="entry name" value="DNA_pol_e_suA_C"/>
</dbReference>
<evidence type="ECO:0000313" key="20">
    <source>
        <dbReference type="Proteomes" id="UP000663870"/>
    </source>
</evidence>
<dbReference type="GO" id="GO:0006297">
    <property type="term" value="P:nucleotide-excision repair, DNA gap filling"/>
    <property type="evidence" value="ECO:0007669"/>
    <property type="project" value="TreeGrafter"/>
</dbReference>
<dbReference type="InterPro" id="IPR042087">
    <property type="entry name" value="DNA_pol_B_thumb"/>
</dbReference>
<dbReference type="GO" id="GO:0008310">
    <property type="term" value="F:single-stranded DNA 3'-5' DNA exonuclease activity"/>
    <property type="evidence" value="ECO:0007669"/>
    <property type="project" value="TreeGrafter"/>
</dbReference>
<organism evidence="17 19">
    <name type="scientific">Rotaria sordida</name>
    <dbReference type="NCBI Taxonomy" id="392033"/>
    <lineage>
        <taxon>Eukaryota</taxon>
        <taxon>Metazoa</taxon>
        <taxon>Spiralia</taxon>
        <taxon>Gnathifera</taxon>
        <taxon>Rotifera</taxon>
        <taxon>Eurotatoria</taxon>
        <taxon>Bdelloidea</taxon>
        <taxon>Philodinida</taxon>
        <taxon>Philodinidae</taxon>
        <taxon>Rotaria</taxon>
    </lineage>
</organism>
<dbReference type="CDD" id="cd05779">
    <property type="entry name" value="DNA_polB_epsilon_exo"/>
    <property type="match status" value="1"/>
</dbReference>
<comment type="catalytic activity">
    <reaction evidence="15">
        <text>DNA(n) + a 2'-deoxyribonucleoside 5'-triphosphate = DNA(n+1) + diphosphate</text>
        <dbReference type="Rhea" id="RHEA:22508"/>
        <dbReference type="Rhea" id="RHEA-COMP:17339"/>
        <dbReference type="Rhea" id="RHEA-COMP:17340"/>
        <dbReference type="ChEBI" id="CHEBI:33019"/>
        <dbReference type="ChEBI" id="CHEBI:61560"/>
        <dbReference type="ChEBI" id="CHEBI:173112"/>
        <dbReference type="EC" id="2.7.7.7"/>
    </reaction>
</comment>
<evidence type="ECO:0000256" key="4">
    <source>
        <dbReference type="ARBA" id="ARBA00022679"/>
    </source>
</evidence>
<dbReference type="GO" id="GO:0045004">
    <property type="term" value="P:DNA replication proofreading"/>
    <property type="evidence" value="ECO:0007669"/>
    <property type="project" value="TreeGrafter"/>
</dbReference>
<evidence type="ECO:0000256" key="7">
    <source>
        <dbReference type="ARBA" id="ARBA00022723"/>
    </source>
</evidence>
<evidence type="ECO:0000256" key="10">
    <source>
        <dbReference type="ARBA" id="ARBA00022932"/>
    </source>
</evidence>
<dbReference type="EMBL" id="CAJNOL010001782">
    <property type="protein sequence ID" value="CAF1418144.1"/>
    <property type="molecule type" value="Genomic_DNA"/>
</dbReference>
<feature type="domain" description="DNA polymerase epsilon catalytic subunit A C-terminal" evidence="16">
    <location>
        <begin position="1556"/>
        <end position="1991"/>
    </location>
</feature>
<accession>A0A814TPN3</accession>
<evidence type="ECO:0000313" key="17">
    <source>
        <dbReference type="EMBL" id="CAF1163693.1"/>
    </source>
</evidence>
<comment type="subcellular location">
    <subcellularLocation>
        <location evidence="1 15">Nucleus</location>
    </subcellularLocation>
</comment>
<keyword evidence="4 15" id="KW-0808">Transferase</keyword>
<keyword evidence="10 15" id="KW-0239">DNA-directed DNA polymerase</keyword>
<dbReference type="FunFam" id="3.30.420.10:FF:000010">
    <property type="entry name" value="DNA polymerase epsilon catalytic subunit"/>
    <property type="match status" value="1"/>
</dbReference>
<evidence type="ECO:0000256" key="12">
    <source>
        <dbReference type="ARBA" id="ARBA00023014"/>
    </source>
</evidence>
<evidence type="ECO:0000259" key="16">
    <source>
        <dbReference type="SMART" id="SM01159"/>
    </source>
</evidence>
<evidence type="ECO:0000256" key="11">
    <source>
        <dbReference type="ARBA" id="ARBA00023004"/>
    </source>
</evidence>
<evidence type="ECO:0000256" key="9">
    <source>
        <dbReference type="ARBA" id="ARBA00022833"/>
    </source>
</evidence>
<dbReference type="FunFam" id="3.90.1600.10:FF:000006">
    <property type="entry name" value="DNA polymerase epsilon catalytic subunit"/>
    <property type="match status" value="1"/>
</dbReference>
<comment type="function">
    <text evidence="15">DNA polymerase II participates in chromosomal DNA replication.</text>
</comment>
<dbReference type="SUPFAM" id="SSF53098">
    <property type="entry name" value="Ribonuclease H-like"/>
    <property type="match status" value="1"/>
</dbReference>
<reference evidence="17" key="1">
    <citation type="submission" date="2021-02" db="EMBL/GenBank/DDBJ databases">
        <authorList>
            <person name="Nowell W R."/>
        </authorList>
    </citation>
    <scope>NUCLEOTIDE SEQUENCE</scope>
</reference>
<comment type="similarity">
    <text evidence="2 15">Belongs to the DNA polymerase type-B family.</text>
</comment>
<dbReference type="PANTHER" id="PTHR10670">
    <property type="entry name" value="DNA POLYMERASE EPSILON CATALYTIC SUBUNIT A"/>
    <property type="match status" value="1"/>
</dbReference>
<keyword evidence="8 15" id="KW-0863">Zinc-finger</keyword>
<keyword evidence="13 15" id="KW-0238">DNA-binding</keyword>
<keyword evidence="14 15" id="KW-0539">Nucleus</keyword>
<dbReference type="Gene3D" id="3.30.342.10">
    <property type="entry name" value="DNA Polymerase, chain B, domain 1"/>
    <property type="match status" value="1"/>
</dbReference>
<dbReference type="GO" id="GO:0006272">
    <property type="term" value="P:leading strand elongation"/>
    <property type="evidence" value="ECO:0007669"/>
    <property type="project" value="TreeGrafter"/>
</dbReference>
<dbReference type="InterPro" id="IPR006172">
    <property type="entry name" value="DNA-dir_DNA_pol_B"/>
</dbReference>
<dbReference type="EMBL" id="CAJNOH010001015">
    <property type="protein sequence ID" value="CAF1163693.1"/>
    <property type="molecule type" value="Genomic_DNA"/>
</dbReference>
<evidence type="ECO:0000256" key="1">
    <source>
        <dbReference type="ARBA" id="ARBA00004123"/>
    </source>
</evidence>
<evidence type="ECO:0000256" key="14">
    <source>
        <dbReference type="ARBA" id="ARBA00023242"/>
    </source>
</evidence>
<dbReference type="GO" id="GO:0000166">
    <property type="term" value="F:nucleotide binding"/>
    <property type="evidence" value="ECO:0007669"/>
    <property type="project" value="InterPro"/>
</dbReference>
<dbReference type="Pfam" id="PF08490">
    <property type="entry name" value="DUF1744"/>
    <property type="match status" value="1"/>
</dbReference>
<dbReference type="GO" id="GO:0008622">
    <property type="term" value="C:epsilon DNA polymerase complex"/>
    <property type="evidence" value="ECO:0007669"/>
    <property type="project" value="InterPro"/>
</dbReference>
<comment type="cofactor">
    <cofactor evidence="15">
        <name>[4Fe-4S] cluster</name>
        <dbReference type="ChEBI" id="CHEBI:49883"/>
    </cofactor>
</comment>
<dbReference type="GO" id="GO:0006287">
    <property type="term" value="P:base-excision repair, gap-filling"/>
    <property type="evidence" value="ECO:0007669"/>
    <property type="project" value="TreeGrafter"/>
</dbReference>
<keyword evidence="9 15" id="KW-0862">Zinc</keyword>
<dbReference type="Pfam" id="PF23250">
    <property type="entry name" value="zf_DPOE_2"/>
    <property type="match status" value="1"/>
</dbReference>
<comment type="caution">
    <text evidence="17">The sequence shown here is derived from an EMBL/GenBank/DDBJ whole genome shotgun (WGS) entry which is preliminary data.</text>
</comment>
<dbReference type="GO" id="GO:0008270">
    <property type="term" value="F:zinc ion binding"/>
    <property type="evidence" value="ECO:0007669"/>
    <property type="project" value="UniProtKB-KW"/>
</dbReference>
<proteinExistence type="inferred from homology"/>
<dbReference type="Proteomes" id="UP000663854">
    <property type="component" value="Unassembled WGS sequence"/>
</dbReference>
<dbReference type="PANTHER" id="PTHR10670:SF0">
    <property type="entry name" value="DNA POLYMERASE EPSILON CATALYTIC SUBUNIT A"/>
    <property type="match status" value="1"/>
</dbReference>
<evidence type="ECO:0000256" key="15">
    <source>
        <dbReference type="RuleBase" id="RU365029"/>
    </source>
</evidence>
<keyword evidence="7 15" id="KW-0479">Metal-binding</keyword>
<keyword evidence="6 15" id="KW-0235">DNA replication</keyword>
<dbReference type="InterPro" id="IPR006133">
    <property type="entry name" value="DNA-dir_DNA_pol_B_exonuc"/>
</dbReference>
<dbReference type="SUPFAM" id="SSF56672">
    <property type="entry name" value="DNA/RNA polymerases"/>
    <property type="match status" value="1"/>
</dbReference>
<keyword evidence="3 15" id="KW-0004">4Fe-4S</keyword>
<sequence>MEEDEVEEHVGNNDDFIEDIVPSVGLGLSFEKRLERLNQSDRIDQLYGCLRYTGFEERIGWLYNLQPCELFDEDRRRFVSALDLYFIGDIGDRFKISLIYPPYFYVGAKLGRENDVYAYLSKRYHNRCLSCDLIGKEDLDLPNHLSGIQRTFIRLRFHDIDDLMKARKELQPIVKRNIEREKEQQSHPELAVLKRVTSSNLNSDLIVDGLSNANVAEKQVDGIIELREFDVPYHIRVCIDLKINVGLWYGVRGQSTSGQQNQLILKPDLIEQPEPIILAFDIECTKMPLKFPTAVSDQIMMISYMIDTQGYLIINREIISQDIDDFEYTPKKEYPGHFHVFNESNEFELLKRFFNHIIDVKPHILVTYNGDSFDMPFVEQRAQFYGLNMFNEIGFRKDSQDCYLSRPCIHMDCIKWVKRDSYLPVGSHGLKAVTKAKLRYNPIEIDPEDMCRLAVEQPQTLSNYSVSDAVATYYLYMKYVHTFIFALGTIIPMRPDEVLRKGSGTLCETLLMVQAFLANVIFPNKHEDEQYKYTNDGHLLISETYVGASVEALESGVFRSDIPCRFKIVPETVQYLIDNIDRTLQQSIEIEEKLSMNLIENLSEIKEDILQRLQHLKNVPNRLENPNIYHLDVGAMYPNIILTNRLQPSAIVNSTICAQCDLNRPNARCQRKMDWIWRGTYVPATRNELQRIQLQLENERFSFNGQSIEKKSFIDGSKKGTNNTANNNNNTLSFHELPQETQLSIERKRLADYCRKAYKKVNHTREETRETTVCQCENSFYVDTVRAFRDRRYEYKDFHKKWKKNLATASKKDDLNEVKRCNNLIVIYDSLQLAHKCILNSFYGYVMRRGARWHRMEMGGIVCTTGSTIIKRTRELIEQIGRPLELDTDGIWCVLPATFPENYELTTRDPSRPKVVISYPCSLLNLIIKDHYTNDQYHELIDKEKHQYEIRSENSIFFEIDGPYLAMILPASKEEGKRIKKRYCVFNMDGSIAELKGFEVKRNGELQLIKIFQASVFEAFLKGTTLEECYNHVATIADYWLDMLYSHAKDITDKELFELISERRTMSRMLSDYGEQKSTSISTAKRLAEFLGEDVIKDKGLCCRFVIANVPRDAPITERAIPLAIFQSEQSIRNHYLRKWLHLSSVDNLDIREILDWNYYVDRFNSCIQKIITIPAALQNIRNPVPRVSHPDWLHKRLVEKNSLYKQKRITDVFNSIDKQTHIDNNEQQLILTNDIEDIGNEQTKSTIKFIKKTTTLKRKRDELNDKTITRQWRIVLGPPPLFGQTKNQHIKWLNYQKHKWNIQYEQRLNQSSIISDNKIQLKTKQKNLNDGKIDTYIRRTAEHLHTHPWQIISYELTDQIGIFKAWCLVEHELVQIKIKVPRIFYVNYRTSIENNNIQTQHSIGYERTINNCSKRVNRLLPRCSQTYYLYEYRLDENHFRDYYTDIMTDLSNPNIEGVYEMNVPLDFRLLITLGCICSLRKEQQRTNILSNLYQFDELEFLSLSEQTYLQSGTLQCIYLYIHQDNGKLFIALFIPNNCRVFIGILDSIRENHMPNLNKLLKNECEKRLQKGINTNLLPINEHQFEVKVDTDIQNIWKRFNKIIANLRENDMATRTLPIYLAIQSNIPVYDLQSSMLSSLNDYPKVILSIKDKINLYKGLDWQRTAARHALQHYANANIILVNMLEQCRYLHIPLGNFPDDPCLFACDLFYARHLIKHNHLLWCSLTDQPDLGGKEQDDYRMLLTANINDNYENNHLNSNDNMFKNDNEGIHRNRQNHPFEINHSGFYPTSCIEFELVGLAICAVLNFQKIHEAEGSNFDLGFGTTVQNPLGGPGVIPSISNTSTTPYDETTQCLPALRLLRQMVQIWLQDVHSYTNIFADMQLNHFYRWLQSTKSLLYEPALKRTIQVFMRKLLVQLLVELQRIGSTTIYGNLNKIILATKRWSLIDTRLYIKVILEHLQLKDLTSTICLELKSIYHCLWWFDDKNYCGFRIWSNTKGQIDDNIDNNNDEEETIFDWNMIVYLPRVVQDYFETIMIGFARSIYDRLRDEYKEATSITQTNLPVKVLEYCRGLFTDELYQQLMSVTNQIERKLTKSDFDSTLLTPLSSTSPALEFVKSVCCLLFLLHDMHDDVMNLRRDLLKLLKLSEYSEMTTTNLSSLTSFVIPQLVCSNCNHYRDIDLYREINSTINKDSNDDEQYRQYQYTCNQCHTAYDQAVIEQYLLNHLQTLILENVLQDAICNKCHFVRNVNYKIYCDCGELYQNLHTTKFLNDTCIILSQIASKHQMIALQQQIQFLNRLNHWNDLLHTSKHFNLNEKIQQFYIQLLIELSSIAMSQSNCSIKSLLMVLIDLIFILLEKQKTQHIENNTQIKYLLTTINVVISWSDPTKQTLLPEEFLQQCK</sequence>
<keyword evidence="20" id="KW-1185">Reference proteome</keyword>
<dbReference type="InterPro" id="IPR029703">
    <property type="entry name" value="POL2"/>
</dbReference>
<dbReference type="SMART" id="SM00486">
    <property type="entry name" value="POLBc"/>
    <property type="match status" value="1"/>
</dbReference>
<dbReference type="Pfam" id="PF22912">
    <property type="entry name" value="zf-DPOE"/>
    <property type="match status" value="1"/>
</dbReference>
<evidence type="ECO:0000313" key="19">
    <source>
        <dbReference type="Proteomes" id="UP000663854"/>
    </source>
</evidence>
<evidence type="ECO:0000256" key="13">
    <source>
        <dbReference type="ARBA" id="ARBA00023125"/>
    </source>
</evidence>
<dbReference type="Gene3D" id="3.30.420.10">
    <property type="entry name" value="Ribonuclease H-like superfamily/Ribonuclease H"/>
    <property type="match status" value="1"/>
</dbReference>
<evidence type="ECO:0000256" key="5">
    <source>
        <dbReference type="ARBA" id="ARBA00022695"/>
    </source>
</evidence>